<evidence type="ECO:0000256" key="3">
    <source>
        <dbReference type="ARBA" id="ARBA00022692"/>
    </source>
</evidence>
<dbReference type="InterPro" id="IPR013106">
    <property type="entry name" value="Ig_V-set"/>
</dbReference>
<evidence type="ECO:0000259" key="15">
    <source>
        <dbReference type="PROSITE" id="PS50188"/>
    </source>
</evidence>
<dbReference type="Pfam" id="PF07686">
    <property type="entry name" value="V-set"/>
    <property type="match status" value="1"/>
</dbReference>
<dbReference type="SMART" id="SM00409">
    <property type="entry name" value="IG"/>
    <property type="match status" value="1"/>
</dbReference>
<evidence type="ECO:0000256" key="2">
    <source>
        <dbReference type="ARBA" id="ARBA00007591"/>
    </source>
</evidence>
<evidence type="ECO:0000256" key="6">
    <source>
        <dbReference type="ARBA" id="ARBA00023136"/>
    </source>
</evidence>
<evidence type="ECO:0000256" key="11">
    <source>
        <dbReference type="SAM" id="Coils"/>
    </source>
</evidence>
<dbReference type="SUPFAM" id="SSF49899">
    <property type="entry name" value="Concanavalin A-like lectins/glucanases"/>
    <property type="match status" value="1"/>
</dbReference>
<dbReference type="GO" id="GO:1903037">
    <property type="term" value="P:regulation of leukocyte cell-cell adhesion"/>
    <property type="evidence" value="ECO:0007669"/>
    <property type="project" value="UniProtKB-ARBA"/>
</dbReference>
<keyword evidence="5 13" id="KW-1133">Transmembrane helix</keyword>
<evidence type="ECO:0000313" key="18">
    <source>
        <dbReference type="Proteomes" id="UP001178461"/>
    </source>
</evidence>
<evidence type="ECO:0000256" key="4">
    <source>
        <dbReference type="ARBA" id="ARBA00022729"/>
    </source>
</evidence>
<gene>
    <name evidence="17" type="ORF">PODLI_1B017848</name>
</gene>
<keyword evidence="3 13" id="KW-0812">Transmembrane</keyword>
<keyword evidence="4 14" id="KW-0732">Signal</keyword>
<keyword evidence="9" id="KW-0393">Immunoglobulin domain</keyword>
<comment type="similarity">
    <text evidence="2">Belongs to the immunoglobulin superfamily. BTN/MOG family.</text>
</comment>
<feature type="chain" id="PRO_5041352033" evidence="14">
    <location>
        <begin position="23"/>
        <end position="666"/>
    </location>
</feature>
<evidence type="ECO:0000256" key="12">
    <source>
        <dbReference type="SAM" id="MobiDB-lite"/>
    </source>
</evidence>
<sequence length="666" mass="73083">MCSSSMTVCILIFLQISHVLIAGQFAIIPPKKPIVGFLGKEVLLPCQLTSRVPESTNIQVQWILDKSSEKIDVNSYYGQNRPETQDNRYRGRAELSRTDLNKGNMSLILKKTHLSDQGNYTCMIFLGEWYNEVVVELLLAAKGTEPTIALVDYKGWKIGLTCSSNGWYPKPKAFWLDSEGKVQSKQSDTTITETKAGNFSVSSSVTTESGIDHEVSCKIINELLGMESESRILISDALYPATSPWLAPFLIILLIFICLLVGAGYKVRQNYQKLSQYEKQKNEAQADRNHVTEAIETEKRTGQTSVCELERRVGQISNELEVRRAQQYAVAVTLDSYYKHPEISRSEDKKRASLQTLLPGKGVTAMGTQIFVGKEGYAAGKHYWEVEVGERVDWELGVLTQAERNSEKKFRKKKVAKSFQEGCWALKSSQGKLFSSPCEKEIEKIQDVSYSVIGLLLDQEKWEISFYNCRGAFFLMDSIPIKSRDKLYPFLDCGNASENSGPKSLKKSNASENSGPKPSEKSNASENSGPKPSENSNASENSGPKPSENSNASENSGPKPSEKSNASENSGPKPSEKSNASENSGPKPSEKSNASENSGPKPSEKSNASENSGPKPAEKSNASENSGPKPAEKSNASENSGPKPSEKSNASENSGPKPSEKSISNL</sequence>
<organism evidence="17 18">
    <name type="scientific">Podarcis lilfordi</name>
    <name type="common">Lilford's wall lizard</name>
    <dbReference type="NCBI Taxonomy" id="74358"/>
    <lineage>
        <taxon>Eukaryota</taxon>
        <taxon>Metazoa</taxon>
        <taxon>Chordata</taxon>
        <taxon>Craniata</taxon>
        <taxon>Vertebrata</taxon>
        <taxon>Euteleostomi</taxon>
        <taxon>Lepidosauria</taxon>
        <taxon>Squamata</taxon>
        <taxon>Bifurcata</taxon>
        <taxon>Unidentata</taxon>
        <taxon>Episquamata</taxon>
        <taxon>Laterata</taxon>
        <taxon>Lacertibaenia</taxon>
        <taxon>Lacertidae</taxon>
        <taxon>Podarcis</taxon>
    </lineage>
</organism>
<dbReference type="PANTHER" id="PTHR24100:SF130">
    <property type="entry name" value="BUTYROPHILIN-LIKE PROTEIN 9"/>
    <property type="match status" value="1"/>
</dbReference>
<dbReference type="InterPro" id="IPR036179">
    <property type="entry name" value="Ig-like_dom_sf"/>
</dbReference>
<name>A0AA35L771_9SAUR</name>
<evidence type="ECO:0000259" key="16">
    <source>
        <dbReference type="PROSITE" id="PS50835"/>
    </source>
</evidence>
<dbReference type="PROSITE" id="PS50835">
    <property type="entry name" value="IG_LIKE"/>
    <property type="match status" value="1"/>
</dbReference>
<evidence type="ECO:0000256" key="13">
    <source>
        <dbReference type="SAM" id="Phobius"/>
    </source>
</evidence>
<dbReference type="Gene3D" id="2.60.120.920">
    <property type="match status" value="1"/>
</dbReference>
<dbReference type="InterPro" id="IPR050504">
    <property type="entry name" value="IgSF_BTN/MOG"/>
</dbReference>
<dbReference type="SUPFAM" id="SSF48726">
    <property type="entry name" value="Immunoglobulin"/>
    <property type="match status" value="2"/>
</dbReference>
<dbReference type="EMBL" id="OX395138">
    <property type="protein sequence ID" value="CAI5790512.1"/>
    <property type="molecule type" value="Genomic_DNA"/>
</dbReference>
<dbReference type="InterPro" id="IPR003877">
    <property type="entry name" value="SPRY_dom"/>
</dbReference>
<evidence type="ECO:0000313" key="17">
    <source>
        <dbReference type="EMBL" id="CAI5790512.1"/>
    </source>
</evidence>
<evidence type="ECO:0000256" key="8">
    <source>
        <dbReference type="ARBA" id="ARBA00023180"/>
    </source>
</evidence>
<evidence type="ECO:0000256" key="1">
    <source>
        <dbReference type="ARBA" id="ARBA00004479"/>
    </source>
</evidence>
<protein>
    <submittedName>
        <fullName evidence="17">Butyrophilin subfamily 3 member A2-like</fullName>
    </submittedName>
</protein>
<feature type="compositionally biased region" description="Polar residues" evidence="12">
    <location>
        <begin position="497"/>
        <end position="612"/>
    </location>
</feature>
<keyword evidence="6 13" id="KW-0472">Membrane</keyword>
<dbReference type="Gene3D" id="2.60.40.10">
    <property type="entry name" value="Immunoglobulins"/>
    <property type="match status" value="2"/>
</dbReference>
<proteinExistence type="inferred from homology"/>
<dbReference type="FunFam" id="2.60.40.10:FF:000088">
    <property type="entry name" value="Butyrophilin subfamily 1 member A1"/>
    <property type="match status" value="1"/>
</dbReference>
<dbReference type="InterPro" id="IPR001870">
    <property type="entry name" value="B30.2/SPRY"/>
</dbReference>
<dbReference type="GO" id="GO:0050852">
    <property type="term" value="P:T cell receptor signaling pathway"/>
    <property type="evidence" value="ECO:0007669"/>
    <property type="project" value="TreeGrafter"/>
</dbReference>
<dbReference type="SMART" id="SM00406">
    <property type="entry name" value="IGv"/>
    <property type="match status" value="1"/>
</dbReference>
<dbReference type="GO" id="GO:0050863">
    <property type="term" value="P:regulation of T cell activation"/>
    <property type="evidence" value="ECO:0007669"/>
    <property type="project" value="UniProtKB-ARBA"/>
</dbReference>
<feature type="domain" description="B30.2/SPRY" evidence="15">
    <location>
        <begin position="312"/>
        <end position="510"/>
    </location>
</feature>
<dbReference type="InterPro" id="IPR003599">
    <property type="entry name" value="Ig_sub"/>
</dbReference>
<comment type="similarity">
    <text evidence="10">Belongs to the SKINT family.</text>
</comment>
<evidence type="ECO:0000256" key="7">
    <source>
        <dbReference type="ARBA" id="ARBA00023157"/>
    </source>
</evidence>
<feature type="coiled-coil region" evidence="11">
    <location>
        <begin position="267"/>
        <end position="294"/>
    </location>
</feature>
<dbReference type="AlphaFoldDB" id="A0AA35L771"/>
<dbReference type="PROSITE" id="PS50188">
    <property type="entry name" value="B302_SPRY"/>
    <property type="match status" value="1"/>
</dbReference>
<feature type="transmembrane region" description="Helical" evidence="13">
    <location>
        <begin position="245"/>
        <end position="265"/>
    </location>
</feature>
<dbReference type="InterPro" id="IPR043136">
    <property type="entry name" value="B30.2/SPRY_sf"/>
</dbReference>
<dbReference type="PANTHER" id="PTHR24100">
    <property type="entry name" value="BUTYROPHILIN"/>
    <property type="match status" value="1"/>
</dbReference>
<dbReference type="Pfam" id="PF22705">
    <property type="entry name" value="C2-set_3"/>
    <property type="match status" value="1"/>
</dbReference>
<keyword evidence="8" id="KW-0325">Glycoprotein</keyword>
<dbReference type="Proteomes" id="UP001178461">
    <property type="component" value="Chromosome 13"/>
</dbReference>
<dbReference type="FunFam" id="2.60.40.10:FF:000142">
    <property type="entry name" value="V-set domain-containing T-cell activation inhibitor 1"/>
    <property type="match status" value="1"/>
</dbReference>
<accession>A0AA35L771</accession>
<dbReference type="InterPro" id="IPR013320">
    <property type="entry name" value="ConA-like_dom_sf"/>
</dbReference>
<feature type="compositionally biased region" description="Polar residues" evidence="12">
    <location>
        <begin position="634"/>
        <end position="666"/>
    </location>
</feature>
<evidence type="ECO:0000256" key="5">
    <source>
        <dbReference type="ARBA" id="ARBA00022989"/>
    </source>
</evidence>
<dbReference type="GO" id="GO:0042110">
    <property type="term" value="P:T cell activation"/>
    <property type="evidence" value="ECO:0007669"/>
    <property type="project" value="UniProtKB-ARBA"/>
</dbReference>
<dbReference type="InterPro" id="IPR007110">
    <property type="entry name" value="Ig-like_dom"/>
</dbReference>
<dbReference type="InterPro" id="IPR013783">
    <property type="entry name" value="Ig-like_fold"/>
</dbReference>
<evidence type="ECO:0000256" key="9">
    <source>
        <dbReference type="ARBA" id="ARBA00023319"/>
    </source>
</evidence>
<comment type="subcellular location">
    <subcellularLocation>
        <location evidence="1">Membrane</location>
        <topology evidence="1">Single-pass type I membrane protein</topology>
    </subcellularLocation>
</comment>
<evidence type="ECO:0000256" key="14">
    <source>
        <dbReference type="SAM" id="SignalP"/>
    </source>
</evidence>
<dbReference type="InterPro" id="IPR053896">
    <property type="entry name" value="BTN3A2-like_Ig-C"/>
</dbReference>
<keyword evidence="18" id="KW-1185">Reference proteome</keyword>
<keyword evidence="7" id="KW-1015">Disulfide bond</keyword>
<evidence type="ECO:0000256" key="10">
    <source>
        <dbReference type="ARBA" id="ARBA00038221"/>
    </source>
</evidence>
<keyword evidence="11" id="KW-0175">Coiled coil</keyword>
<dbReference type="GO" id="GO:0001817">
    <property type="term" value="P:regulation of cytokine production"/>
    <property type="evidence" value="ECO:0007669"/>
    <property type="project" value="TreeGrafter"/>
</dbReference>
<dbReference type="GO" id="GO:0009897">
    <property type="term" value="C:external side of plasma membrane"/>
    <property type="evidence" value="ECO:0007669"/>
    <property type="project" value="TreeGrafter"/>
</dbReference>
<dbReference type="GO" id="GO:0005102">
    <property type="term" value="F:signaling receptor binding"/>
    <property type="evidence" value="ECO:0007669"/>
    <property type="project" value="TreeGrafter"/>
</dbReference>
<feature type="domain" description="Ig-like" evidence="16">
    <location>
        <begin position="29"/>
        <end position="124"/>
    </location>
</feature>
<feature type="signal peptide" evidence="14">
    <location>
        <begin position="1"/>
        <end position="22"/>
    </location>
</feature>
<dbReference type="Pfam" id="PF00622">
    <property type="entry name" value="SPRY"/>
    <property type="match status" value="1"/>
</dbReference>
<reference evidence="17" key="1">
    <citation type="submission" date="2022-12" db="EMBL/GenBank/DDBJ databases">
        <authorList>
            <person name="Alioto T."/>
            <person name="Alioto T."/>
            <person name="Gomez Garrido J."/>
        </authorList>
    </citation>
    <scope>NUCLEOTIDE SEQUENCE</scope>
</reference>
<feature type="region of interest" description="Disordered" evidence="12">
    <location>
        <begin position="497"/>
        <end position="666"/>
    </location>
</feature>